<dbReference type="Proteomes" id="UP000291343">
    <property type="component" value="Unassembled WGS sequence"/>
</dbReference>
<organism evidence="2 3">
    <name type="scientific">Laodelphax striatellus</name>
    <name type="common">Small brown planthopper</name>
    <name type="synonym">Delphax striatella</name>
    <dbReference type="NCBI Taxonomy" id="195883"/>
    <lineage>
        <taxon>Eukaryota</taxon>
        <taxon>Metazoa</taxon>
        <taxon>Ecdysozoa</taxon>
        <taxon>Arthropoda</taxon>
        <taxon>Hexapoda</taxon>
        <taxon>Insecta</taxon>
        <taxon>Pterygota</taxon>
        <taxon>Neoptera</taxon>
        <taxon>Paraneoptera</taxon>
        <taxon>Hemiptera</taxon>
        <taxon>Auchenorrhyncha</taxon>
        <taxon>Fulgoroidea</taxon>
        <taxon>Delphacidae</taxon>
        <taxon>Criomorphinae</taxon>
        <taxon>Laodelphax</taxon>
    </lineage>
</organism>
<accession>A0A482WLZ1</accession>
<evidence type="ECO:0000313" key="2">
    <source>
        <dbReference type="EMBL" id="RZF34549.1"/>
    </source>
</evidence>
<feature type="region of interest" description="Disordered" evidence="1">
    <location>
        <begin position="31"/>
        <end position="74"/>
    </location>
</feature>
<protein>
    <submittedName>
        <fullName evidence="2">Uncharacterized protein</fullName>
    </submittedName>
</protein>
<gene>
    <name evidence="2" type="ORF">LSTR_LSTR013736</name>
</gene>
<evidence type="ECO:0000313" key="3">
    <source>
        <dbReference type="Proteomes" id="UP000291343"/>
    </source>
</evidence>
<feature type="compositionally biased region" description="Basic and acidic residues" evidence="1">
    <location>
        <begin position="36"/>
        <end position="69"/>
    </location>
</feature>
<name>A0A482WLZ1_LAOST</name>
<dbReference type="AlphaFoldDB" id="A0A482WLZ1"/>
<evidence type="ECO:0000256" key="1">
    <source>
        <dbReference type="SAM" id="MobiDB-lite"/>
    </source>
</evidence>
<proteinExistence type="predicted"/>
<keyword evidence="3" id="KW-1185">Reference proteome</keyword>
<dbReference type="InParanoid" id="A0A482WLZ1"/>
<dbReference type="EMBL" id="QKKF02031215">
    <property type="protein sequence ID" value="RZF34549.1"/>
    <property type="molecule type" value="Genomic_DNA"/>
</dbReference>
<sequence>MLMKKNKVLINIKDNEEDRKAVVDSFFEYGGEEEEGEKKKEKIVIGDDEKEKDSDGERKERHGEEKKLPTPDSLNLKISQPKLLVSYHLKTKRKLLKKCKAS</sequence>
<reference evidence="2 3" key="1">
    <citation type="journal article" date="2017" name="Gigascience">
        <title>Genome sequence of the small brown planthopper, Laodelphax striatellus.</title>
        <authorList>
            <person name="Zhu J."/>
            <person name="Jiang F."/>
            <person name="Wang X."/>
            <person name="Yang P."/>
            <person name="Bao Y."/>
            <person name="Zhao W."/>
            <person name="Wang W."/>
            <person name="Lu H."/>
            <person name="Wang Q."/>
            <person name="Cui N."/>
            <person name="Li J."/>
            <person name="Chen X."/>
            <person name="Luo L."/>
            <person name="Yu J."/>
            <person name="Kang L."/>
            <person name="Cui F."/>
        </authorList>
    </citation>
    <scope>NUCLEOTIDE SEQUENCE [LARGE SCALE GENOMIC DNA]</scope>
    <source>
        <strain evidence="2">Lst14</strain>
    </source>
</reference>
<comment type="caution">
    <text evidence="2">The sequence shown here is derived from an EMBL/GenBank/DDBJ whole genome shotgun (WGS) entry which is preliminary data.</text>
</comment>